<evidence type="ECO:0000313" key="2">
    <source>
        <dbReference type="EMBL" id="MBJ7609179.1"/>
    </source>
</evidence>
<sequence>MRVVRVLGALATLVALGSCGPSTPPAPSVNDFKAGSCRQVAAEVLDVASMTSAVSQGQKSAAAAEDPLTADQGHLKSTVEQLADPSVQQQVRTVIIDIGFFRFTVDHHTFDGSQNKGLAKDAGAIESACITSHPATGS</sequence>
<feature type="chain" id="PRO_5037826504" description="Lipoprotein" evidence="1">
    <location>
        <begin position="18"/>
        <end position="138"/>
    </location>
</feature>
<accession>A0A934KEU9</accession>
<dbReference type="PROSITE" id="PS51257">
    <property type="entry name" value="PROKAR_LIPOPROTEIN"/>
    <property type="match status" value="1"/>
</dbReference>
<protein>
    <recommendedName>
        <fullName evidence="4">Lipoprotein</fullName>
    </recommendedName>
</protein>
<organism evidence="2 3">
    <name type="scientific">Candidatus Amunia macphersoniae</name>
    <dbReference type="NCBI Taxonomy" id="3127014"/>
    <lineage>
        <taxon>Bacteria</taxon>
        <taxon>Bacillati</taxon>
        <taxon>Candidatus Dormiibacterota</taxon>
        <taxon>Candidatus Dormibacteria</taxon>
        <taxon>Candidatus Aeolococcales</taxon>
        <taxon>Candidatus Aeolococcaceae</taxon>
        <taxon>Candidatus Amunia</taxon>
    </lineage>
</organism>
<comment type="caution">
    <text evidence="2">The sequence shown here is derived from an EMBL/GenBank/DDBJ whole genome shotgun (WGS) entry which is preliminary data.</text>
</comment>
<proteinExistence type="predicted"/>
<evidence type="ECO:0008006" key="4">
    <source>
        <dbReference type="Google" id="ProtNLM"/>
    </source>
</evidence>
<evidence type="ECO:0000313" key="3">
    <source>
        <dbReference type="Proteomes" id="UP000614410"/>
    </source>
</evidence>
<name>A0A934KEU9_9BACT</name>
<reference evidence="2 3" key="1">
    <citation type="submission" date="2020-10" db="EMBL/GenBank/DDBJ databases">
        <title>Ca. Dormibacterota MAGs.</title>
        <authorList>
            <person name="Montgomery K."/>
        </authorList>
    </citation>
    <scope>NUCLEOTIDE SEQUENCE [LARGE SCALE GENOMIC DNA]</scope>
    <source>
        <strain evidence="2">Mitchell_Peninsula_5</strain>
    </source>
</reference>
<dbReference type="Proteomes" id="UP000614410">
    <property type="component" value="Unassembled WGS sequence"/>
</dbReference>
<dbReference type="AlphaFoldDB" id="A0A934KEU9"/>
<gene>
    <name evidence="2" type="ORF">JF887_07070</name>
</gene>
<feature type="signal peptide" evidence="1">
    <location>
        <begin position="1"/>
        <end position="17"/>
    </location>
</feature>
<keyword evidence="1" id="KW-0732">Signal</keyword>
<evidence type="ECO:0000256" key="1">
    <source>
        <dbReference type="SAM" id="SignalP"/>
    </source>
</evidence>
<dbReference type="EMBL" id="JAEKNN010000030">
    <property type="protein sequence ID" value="MBJ7609179.1"/>
    <property type="molecule type" value="Genomic_DNA"/>
</dbReference>